<dbReference type="FunFam" id="3.40.640.10:FF:000004">
    <property type="entry name" value="Acetylornithine aminotransferase"/>
    <property type="match status" value="1"/>
</dbReference>
<reference evidence="8 9" key="1">
    <citation type="submission" date="2018-04" db="EMBL/GenBank/DDBJ databases">
        <title>Novel Campyloabacter and Helicobacter Species and Strains.</title>
        <authorList>
            <person name="Mannion A.J."/>
            <person name="Shen Z."/>
            <person name="Fox J.G."/>
        </authorList>
    </citation>
    <scope>NUCLEOTIDE SEQUENCE [LARGE SCALE GENOMIC DNA]</scope>
    <source>
        <strain evidence="8 9">MIT 98-6070</strain>
    </source>
</reference>
<keyword evidence="3" id="KW-0028">Amino-acid biosynthesis</keyword>
<comment type="cofactor">
    <cofactor evidence="1">
        <name>pyridoxal 5'-phosphate</name>
        <dbReference type="ChEBI" id="CHEBI:597326"/>
    </cofactor>
</comment>
<dbReference type="Gene3D" id="3.90.1150.10">
    <property type="entry name" value="Aspartate Aminotransferase, domain 1"/>
    <property type="match status" value="1"/>
</dbReference>
<dbReference type="OrthoDB" id="9801834at2"/>
<dbReference type="GO" id="GO:0008483">
    <property type="term" value="F:transaminase activity"/>
    <property type="evidence" value="ECO:0007669"/>
    <property type="project" value="UniProtKB-KW"/>
</dbReference>
<accession>A0A3D8I7P4</accession>
<dbReference type="InterPro" id="IPR015422">
    <property type="entry name" value="PyrdxlP-dep_Trfase_small"/>
</dbReference>
<dbReference type="GO" id="GO:0042802">
    <property type="term" value="F:identical protein binding"/>
    <property type="evidence" value="ECO:0007669"/>
    <property type="project" value="TreeGrafter"/>
</dbReference>
<dbReference type="PROSITE" id="PS00600">
    <property type="entry name" value="AA_TRANSFER_CLASS_3"/>
    <property type="match status" value="1"/>
</dbReference>
<evidence type="ECO:0000256" key="2">
    <source>
        <dbReference type="ARBA" id="ARBA00022576"/>
    </source>
</evidence>
<evidence type="ECO:0000313" key="8">
    <source>
        <dbReference type="EMBL" id="RDU61190.1"/>
    </source>
</evidence>
<evidence type="ECO:0000256" key="7">
    <source>
        <dbReference type="RuleBase" id="RU003560"/>
    </source>
</evidence>
<dbReference type="Proteomes" id="UP000256599">
    <property type="component" value="Unassembled WGS sequence"/>
</dbReference>
<name>A0A3D8I7P4_9HELI</name>
<comment type="pathway">
    <text evidence="6">Amino-acid biosynthesis.</text>
</comment>
<evidence type="ECO:0000313" key="9">
    <source>
        <dbReference type="Proteomes" id="UP000256599"/>
    </source>
</evidence>
<dbReference type="InterPro" id="IPR005814">
    <property type="entry name" value="Aminotrans_3"/>
</dbReference>
<keyword evidence="2 8" id="KW-0032">Aminotransferase</keyword>
<gene>
    <name evidence="8" type="ORF">CQA63_01315</name>
</gene>
<evidence type="ECO:0000256" key="3">
    <source>
        <dbReference type="ARBA" id="ARBA00022605"/>
    </source>
</evidence>
<evidence type="ECO:0000256" key="5">
    <source>
        <dbReference type="ARBA" id="ARBA00022898"/>
    </source>
</evidence>
<keyword evidence="9" id="KW-1185">Reference proteome</keyword>
<evidence type="ECO:0000256" key="1">
    <source>
        <dbReference type="ARBA" id="ARBA00001933"/>
    </source>
</evidence>
<dbReference type="EMBL" id="NXLR01000001">
    <property type="protein sequence ID" value="RDU61190.1"/>
    <property type="molecule type" value="Genomic_DNA"/>
</dbReference>
<dbReference type="PANTHER" id="PTHR11986:SF79">
    <property type="entry name" value="ACETYLORNITHINE AMINOTRANSFERASE, MITOCHONDRIAL"/>
    <property type="match status" value="1"/>
</dbReference>
<dbReference type="InterPro" id="IPR015421">
    <property type="entry name" value="PyrdxlP-dep_Trfase_major"/>
</dbReference>
<dbReference type="PANTHER" id="PTHR11986">
    <property type="entry name" value="AMINOTRANSFERASE CLASS III"/>
    <property type="match status" value="1"/>
</dbReference>
<dbReference type="InterPro" id="IPR049704">
    <property type="entry name" value="Aminotrans_3_PPA_site"/>
</dbReference>
<dbReference type="InterPro" id="IPR050103">
    <property type="entry name" value="Class-III_PLP-dep_AT"/>
</dbReference>
<dbReference type="InterPro" id="IPR015424">
    <property type="entry name" value="PyrdxlP-dep_Trfase"/>
</dbReference>
<dbReference type="Gene3D" id="3.40.640.10">
    <property type="entry name" value="Type I PLP-dependent aspartate aminotransferase-like (Major domain)"/>
    <property type="match status" value="1"/>
</dbReference>
<dbReference type="NCBIfam" id="TIGR00707">
    <property type="entry name" value="argD"/>
    <property type="match status" value="1"/>
</dbReference>
<dbReference type="Pfam" id="PF00202">
    <property type="entry name" value="Aminotran_3"/>
    <property type="match status" value="1"/>
</dbReference>
<evidence type="ECO:0000256" key="4">
    <source>
        <dbReference type="ARBA" id="ARBA00022679"/>
    </source>
</evidence>
<proteinExistence type="inferred from homology"/>
<dbReference type="PIRSF" id="PIRSF000521">
    <property type="entry name" value="Transaminase_4ab_Lys_Orn"/>
    <property type="match status" value="1"/>
</dbReference>
<dbReference type="SUPFAM" id="SSF53383">
    <property type="entry name" value="PLP-dependent transferases"/>
    <property type="match status" value="1"/>
</dbReference>
<evidence type="ECO:0000256" key="6">
    <source>
        <dbReference type="ARBA" id="ARBA00029440"/>
    </source>
</evidence>
<dbReference type="NCBIfam" id="NF002325">
    <property type="entry name" value="PRK01278.1"/>
    <property type="match status" value="1"/>
</dbReference>
<dbReference type="GO" id="GO:0006526">
    <property type="term" value="P:L-arginine biosynthetic process"/>
    <property type="evidence" value="ECO:0007669"/>
    <property type="project" value="UniProtKB-ARBA"/>
</dbReference>
<dbReference type="CDD" id="cd00610">
    <property type="entry name" value="OAT_like"/>
    <property type="match status" value="1"/>
</dbReference>
<dbReference type="AlphaFoldDB" id="A0A3D8I7P4"/>
<organism evidence="8 9">
    <name type="scientific">Helicobacter marmotae</name>
    <dbReference type="NCBI Taxonomy" id="152490"/>
    <lineage>
        <taxon>Bacteria</taxon>
        <taxon>Pseudomonadati</taxon>
        <taxon>Campylobacterota</taxon>
        <taxon>Epsilonproteobacteria</taxon>
        <taxon>Campylobacterales</taxon>
        <taxon>Helicobacteraceae</taxon>
        <taxon>Helicobacter</taxon>
    </lineage>
</organism>
<protein>
    <submittedName>
        <fullName evidence="8">Aspartate aminotransferase family protein</fullName>
    </submittedName>
</protein>
<keyword evidence="4 8" id="KW-0808">Transferase</keyword>
<comment type="similarity">
    <text evidence="7">Belongs to the class-III pyridoxal-phosphate-dependent aminotransferase family.</text>
</comment>
<keyword evidence="5 7" id="KW-0663">Pyridoxal phosphate</keyword>
<dbReference type="GO" id="GO:0030170">
    <property type="term" value="F:pyridoxal phosphate binding"/>
    <property type="evidence" value="ECO:0007669"/>
    <property type="project" value="InterPro"/>
</dbReference>
<sequence>MDMAQIEKLDEKFVLHTYARSKVAFTRGENARLYDIQGREYIDFGSGIAVCSIGHANPSLAQAIAKQAQNLLHTSNLYYIPNQALLAQKLVELYCENITQKPDMRVFFCNSGAEANECAIKIARKYGEGRDAYKIITLDSSFHGRTIASLKATGQEKMHEHFGPFPDGFIYAKDIDDIYNHIDSHTCAVLLELVQGEGGIAPMDKDKIIALSTYLKTKDILLMVDEVQTGIFRCGELFASKVYGIHPDVITTAKGLAGGVPIGAVLTSLIDIFTHGDHGSTFGGNPLSCAAGLETLEILHNLYTNKTLDKTINLFHTQLTSLVDDFPHIFTHKVGLGLMCGLYTQDPALQPLIIAAGLEHGVIVLKSGKGVVRFLPALTITNDEIDEGFARLRNALKSLKN</sequence>
<dbReference type="InterPro" id="IPR004636">
    <property type="entry name" value="AcOrn/SuccOrn_fam"/>
</dbReference>
<comment type="caution">
    <text evidence="8">The sequence shown here is derived from an EMBL/GenBank/DDBJ whole genome shotgun (WGS) entry which is preliminary data.</text>
</comment>